<name>A0A7C9LFQ7_9GAMM</name>
<dbReference type="InterPro" id="IPR038765">
    <property type="entry name" value="Papain-like_cys_pep_sf"/>
</dbReference>
<evidence type="ECO:0000256" key="1">
    <source>
        <dbReference type="SAM" id="SignalP"/>
    </source>
</evidence>
<dbReference type="Gene3D" id="3.10.620.30">
    <property type="match status" value="1"/>
</dbReference>
<dbReference type="AlphaFoldDB" id="A0A7C9LFQ7"/>
<comment type="caution">
    <text evidence="3">The sequence shown here is derived from an EMBL/GenBank/DDBJ whole genome shotgun (WGS) entry which is preliminary data.</text>
</comment>
<accession>A0A7C9LFQ7</accession>
<protein>
    <submittedName>
        <fullName evidence="3">DUF3857 domain-containing protein</fullName>
    </submittedName>
</protein>
<keyword evidence="4" id="KW-1185">Reference proteome</keyword>
<proteinExistence type="predicted"/>
<dbReference type="Pfam" id="PF12969">
    <property type="entry name" value="DUF3857"/>
    <property type="match status" value="1"/>
</dbReference>
<reference evidence="3 4" key="1">
    <citation type="submission" date="2019-12" db="EMBL/GenBank/DDBJ databases">
        <authorList>
            <person name="Xu J."/>
        </authorList>
    </citation>
    <scope>NUCLEOTIDE SEQUENCE [LARGE SCALE GENOMIC DNA]</scope>
    <source>
        <strain evidence="3 4">HX-5-24</strain>
    </source>
</reference>
<dbReference type="SUPFAM" id="SSF54001">
    <property type="entry name" value="Cysteine proteinases"/>
    <property type="match status" value="1"/>
</dbReference>
<dbReference type="Proteomes" id="UP000479692">
    <property type="component" value="Unassembled WGS sequence"/>
</dbReference>
<dbReference type="EMBL" id="WOXT01000001">
    <property type="protein sequence ID" value="MUV12640.1"/>
    <property type="molecule type" value="Genomic_DNA"/>
</dbReference>
<dbReference type="Gene3D" id="2.60.40.3140">
    <property type="match status" value="1"/>
</dbReference>
<dbReference type="RefSeq" id="WP_156639414.1">
    <property type="nucleotide sequence ID" value="NZ_WOXT01000001.1"/>
</dbReference>
<evidence type="ECO:0000313" key="4">
    <source>
        <dbReference type="Proteomes" id="UP000479692"/>
    </source>
</evidence>
<feature type="signal peptide" evidence="1">
    <location>
        <begin position="1"/>
        <end position="22"/>
    </location>
</feature>
<gene>
    <name evidence="3" type="ORF">GN331_00275</name>
</gene>
<feature type="chain" id="PRO_5028850095" evidence="1">
    <location>
        <begin position="23"/>
        <end position="682"/>
    </location>
</feature>
<dbReference type="InterPro" id="IPR024618">
    <property type="entry name" value="DUF3857"/>
</dbReference>
<evidence type="ECO:0000313" key="3">
    <source>
        <dbReference type="EMBL" id="MUV12640.1"/>
    </source>
</evidence>
<keyword evidence="1" id="KW-0732">Signal</keyword>
<organism evidence="3 4">
    <name type="scientific">Noviluteimonas gilva</name>
    <dbReference type="NCBI Taxonomy" id="2682097"/>
    <lineage>
        <taxon>Bacteria</taxon>
        <taxon>Pseudomonadati</taxon>
        <taxon>Pseudomonadota</taxon>
        <taxon>Gammaproteobacteria</taxon>
        <taxon>Lysobacterales</taxon>
        <taxon>Lysobacteraceae</taxon>
        <taxon>Noviluteimonas</taxon>
    </lineage>
</organism>
<evidence type="ECO:0000259" key="2">
    <source>
        <dbReference type="Pfam" id="PF12969"/>
    </source>
</evidence>
<feature type="domain" description="DUF3857" evidence="2">
    <location>
        <begin position="99"/>
        <end position="228"/>
    </location>
</feature>
<sequence length="682" mass="75729">MKRFCVGVVVCVALMMSGVCRSAETEHKRGDFTFFVGPAPTFVQAQEIPAQWDPAAPGTDEKVWRNWLIDRQIDRRSVKQDAQYFDIAVEARGAPVLAQAARYQIEFNPEYQRLVLHRVQVRRDGGWTDRLVPDKISLARRETGFENDLADGQVTALLVLDDVRIGDVVRTSYTIYGSNPILAGQTLDYGMIGGPTPMLDARLRVLLPPNADPKWHLENGAPAPTVRRMPDGIEVQVARHAAPLIVDEQNYPTWYQPFMTLQIAQARTWGDVATWAVTLFPQVDTLPPDLEARIAQWSALPDPGARLQAALRAVQDEVRYFGIEMGSNSHRPTQPSETWTRRFGDCKDKAYLLSTILRKLKIDAVPALVSTERGKRSMDFVPTGAVFNHVIVRASMPDGIVYVDPTLRQQGGDPRDFDLADLGMALPVAPGVRAPEAIAAPRTAKMRIASVERWTPSDSGAKLEIETTYEGPAADIARNGIAAMRVEDISRQSADELRARYGDVDVVSPPSVRDDRVRNALVVTESYTLKSPFIADSGARALDLYGSSLDGITRLPPSMARSGPLAVGTPAEYRHEFRIALPKGWRVLQSKDKQNVVASTFDFARDIDVTDDNVAIVYDLRIKSRETTAAGATEHLAQLRKLREDLGTRMRFQAPPSRVEAKERDERLKSLLRNVMDGGKSE</sequence>